<dbReference type="AlphaFoldDB" id="A0A7W6MJ47"/>
<comment type="caution">
    <text evidence="7">The sequence shown here is derived from an EMBL/GenBank/DDBJ whole genome shotgun (WGS) entry which is preliminary data.</text>
</comment>
<dbReference type="InterPro" id="IPR003339">
    <property type="entry name" value="ABC/ECF_trnsptr_transmembrane"/>
</dbReference>
<feature type="transmembrane region" description="Helical" evidence="6">
    <location>
        <begin position="21"/>
        <end position="48"/>
    </location>
</feature>
<evidence type="ECO:0000256" key="5">
    <source>
        <dbReference type="ARBA" id="ARBA00023136"/>
    </source>
</evidence>
<dbReference type="RefSeq" id="WP_184458269.1">
    <property type="nucleotide sequence ID" value="NZ_JACIFV010000014.1"/>
</dbReference>
<evidence type="ECO:0000313" key="8">
    <source>
        <dbReference type="Proteomes" id="UP000524492"/>
    </source>
</evidence>
<name>A0A7W6MJ47_9HYPH</name>
<evidence type="ECO:0000256" key="6">
    <source>
        <dbReference type="SAM" id="Phobius"/>
    </source>
</evidence>
<keyword evidence="5 6" id="KW-0472">Membrane</keyword>
<dbReference type="CDD" id="cd16914">
    <property type="entry name" value="EcfT"/>
    <property type="match status" value="1"/>
</dbReference>
<dbReference type="Pfam" id="PF02361">
    <property type="entry name" value="CbiQ"/>
    <property type="match status" value="1"/>
</dbReference>
<feature type="transmembrane region" description="Helical" evidence="6">
    <location>
        <begin position="92"/>
        <end position="111"/>
    </location>
</feature>
<protein>
    <submittedName>
        <fullName evidence="7">Biotin transport system permease protein</fullName>
    </submittedName>
</protein>
<dbReference type="PANTHER" id="PTHR33514:SF13">
    <property type="entry name" value="PROTEIN ABCI12, CHLOROPLASTIC"/>
    <property type="match status" value="1"/>
</dbReference>
<keyword evidence="3 6" id="KW-0812">Transmembrane</keyword>
<accession>A0A7W6MJ47</accession>
<dbReference type="EMBL" id="JACIFV010000014">
    <property type="protein sequence ID" value="MBB4193679.1"/>
    <property type="molecule type" value="Genomic_DNA"/>
</dbReference>
<comment type="similarity">
    <text evidence="2">Belongs to the CbiQ family.</text>
</comment>
<reference evidence="7 8" key="1">
    <citation type="submission" date="2020-08" db="EMBL/GenBank/DDBJ databases">
        <title>Genomic Encyclopedia of Type Strains, Phase IV (KMG-V): Genome sequencing to study the core and pangenomes of soil and plant-associated prokaryotes.</title>
        <authorList>
            <person name="Whitman W."/>
        </authorList>
    </citation>
    <scope>NUCLEOTIDE SEQUENCE [LARGE SCALE GENOMIC DNA]</scope>
    <source>
        <strain evidence="7 8">SEMIA 4074</strain>
    </source>
</reference>
<evidence type="ECO:0000313" key="7">
    <source>
        <dbReference type="EMBL" id="MBB4193679.1"/>
    </source>
</evidence>
<sequence>MQSLYVEGNSRMHRLSPRAKLLSLTAFAMLLFISHNLLLLSGAVLAAAVLYGTVGLPLDEALRRLRPIFLTIAVVALFNLIFNPWQTALVPVLRLTALMLLAASVTATTTITEFIDEVTALARPLERTGRVQADDIGLALGLVLRFVPEIVNRYQAIREAHKARGLKVRPTSLLAPLIILTLKDADNVAAAIDARRIRRHGS</sequence>
<proteinExistence type="inferred from homology"/>
<organism evidence="7 8">
    <name type="scientific">Rhizobium aethiopicum</name>
    <dbReference type="NCBI Taxonomy" id="1138170"/>
    <lineage>
        <taxon>Bacteria</taxon>
        <taxon>Pseudomonadati</taxon>
        <taxon>Pseudomonadota</taxon>
        <taxon>Alphaproteobacteria</taxon>
        <taxon>Hyphomicrobiales</taxon>
        <taxon>Rhizobiaceae</taxon>
        <taxon>Rhizobium/Agrobacterium group</taxon>
        <taxon>Rhizobium</taxon>
    </lineage>
</organism>
<evidence type="ECO:0000256" key="3">
    <source>
        <dbReference type="ARBA" id="ARBA00022692"/>
    </source>
</evidence>
<evidence type="ECO:0000256" key="4">
    <source>
        <dbReference type="ARBA" id="ARBA00022989"/>
    </source>
</evidence>
<dbReference type="PANTHER" id="PTHR33514">
    <property type="entry name" value="PROTEIN ABCI12, CHLOROPLASTIC"/>
    <property type="match status" value="1"/>
</dbReference>
<feature type="transmembrane region" description="Helical" evidence="6">
    <location>
        <begin position="68"/>
        <end position="85"/>
    </location>
</feature>
<gene>
    <name evidence="7" type="ORF">GGD53_003848</name>
</gene>
<evidence type="ECO:0000256" key="1">
    <source>
        <dbReference type="ARBA" id="ARBA00004141"/>
    </source>
</evidence>
<dbReference type="GO" id="GO:0005886">
    <property type="term" value="C:plasma membrane"/>
    <property type="evidence" value="ECO:0007669"/>
    <property type="project" value="UniProtKB-ARBA"/>
</dbReference>
<keyword evidence="4 6" id="KW-1133">Transmembrane helix</keyword>
<evidence type="ECO:0000256" key="2">
    <source>
        <dbReference type="ARBA" id="ARBA00008564"/>
    </source>
</evidence>
<dbReference type="Proteomes" id="UP000524492">
    <property type="component" value="Unassembled WGS sequence"/>
</dbReference>
<comment type="subcellular location">
    <subcellularLocation>
        <location evidence="1">Membrane</location>
        <topology evidence="1">Multi-pass membrane protein</topology>
    </subcellularLocation>
</comment>
<keyword evidence="8" id="KW-1185">Reference proteome</keyword>